<gene>
    <name evidence="5" type="primary">20198747</name>
    <name evidence="4" type="ORF">HELRODRAFT_160456</name>
</gene>
<keyword evidence="6" id="KW-1185">Reference proteome</keyword>
<organism evidence="5 6">
    <name type="scientific">Helobdella robusta</name>
    <name type="common">Californian leech</name>
    <dbReference type="NCBI Taxonomy" id="6412"/>
    <lineage>
        <taxon>Eukaryota</taxon>
        <taxon>Metazoa</taxon>
        <taxon>Spiralia</taxon>
        <taxon>Lophotrochozoa</taxon>
        <taxon>Annelida</taxon>
        <taxon>Clitellata</taxon>
        <taxon>Hirudinea</taxon>
        <taxon>Rhynchobdellida</taxon>
        <taxon>Glossiphoniidae</taxon>
        <taxon>Helobdella</taxon>
    </lineage>
</organism>
<feature type="transmembrane region" description="Helical" evidence="2">
    <location>
        <begin position="68"/>
        <end position="91"/>
    </location>
</feature>
<keyword evidence="2" id="KW-0812">Transmembrane</keyword>
<dbReference type="CTD" id="20198747"/>
<dbReference type="EnsemblMetazoa" id="HelroT160456">
    <property type="protein sequence ID" value="HelroP160456"/>
    <property type="gene ID" value="HelroG160456"/>
</dbReference>
<dbReference type="EMBL" id="KB096324">
    <property type="protein sequence ID" value="ESO06293.1"/>
    <property type="molecule type" value="Genomic_DNA"/>
</dbReference>
<dbReference type="GeneID" id="20198747"/>
<dbReference type="KEGG" id="hro:HELRODRAFT_160456"/>
<protein>
    <recommendedName>
        <fullName evidence="3">Ion transport N-terminal domain-containing protein</fullName>
    </recommendedName>
</protein>
<dbReference type="HOGENOM" id="CLU_407844_0_0_1"/>
<evidence type="ECO:0000259" key="3">
    <source>
        <dbReference type="Pfam" id="PF08412"/>
    </source>
</evidence>
<reference evidence="4 6" key="2">
    <citation type="journal article" date="2013" name="Nature">
        <title>Insights into bilaterian evolution from three spiralian genomes.</title>
        <authorList>
            <person name="Simakov O."/>
            <person name="Marletaz F."/>
            <person name="Cho S.J."/>
            <person name="Edsinger-Gonzales E."/>
            <person name="Havlak P."/>
            <person name="Hellsten U."/>
            <person name="Kuo D.H."/>
            <person name="Larsson T."/>
            <person name="Lv J."/>
            <person name="Arendt D."/>
            <person name="Savage R."/>
            <person name="Osoegawa K."/>
            <person name="de Jong P."/>
            <person name="Grimwood J."/>
            <person name="Chapman J.A."/>
            <person name="Shapiro H."/>
            <person name="Aerts A."/>
            <person name="Otillar R.P."/>
            <person name="Terry A.Y."/>
            <person name="Boore J.L."/>
            <person name="Grigoriev I.V."/>
            <person name="Lindberg D.R."/>
            <person name="Seaver E.C."/>
            <person name="Weisblat D.A."/>
            <person name="Putnam N.H."/>
            <person name="Rokhsar D.S."/>
        </authorList>
    </citation>
    <scope>NUCLEOTIDE SEQUENCE</scope>
</reference>
<dbReference type="RefSeq" id="XP_009015661.1">
    <property type="nucleotide sequence ID" value="XM_009017413.1"/>
</dbReference>
<evidence type="ECO:0000313" key="5">
    <source>
        <dbReference type="EnsemblMetazoa" id="HelroP160456"/>
    </source>
</evidence>
<proteinExistence type="predicted"/>
<dbReference type="eggNOG" id="KOG0498">
    <property type="taxonomic scope" value="Eukaryota"/>
</dbReference>
<dbReference type="InParanoid" id="T1EQ97"/>
<reference evidence="6" key="1">
    <citation type="submission" date="2012-12" db="EMBL/GenBank/DDBJ databases">
        <authorList>
            <person name="Hellsten U."/>
            <person name="Grimwood J."/>
            <person name="Chapman J.A."/>
            <person name="Shapiro H."/>
            <person name="Aerts A."/>
            <person name="Otillar R.P."/>
            <person name="Terry A.Y."/>
            <person name="Boore J.L."/>
            <person name="Simakov O."/>
            <person name="Marletaz F."/>
            <person name="Cho S.-J."/>
            <person name="Edsinger-Gonzales E."/>
            <person name="Havlak P."/>
            <person name="Kuo D.-H."/>
            <person name="Larsson T."/>
            <person name="Lv J."/>
            <person name="Arendt D."/>
            <person name="Savage R."/>
            <person name="Osoegawa K."/>
            <person name="de Jong P."/>
            <person name="Lindberg D.R."/>
            <person name="Seaver E.C."/>
            <person name="Weisblat D.A."/>
            <person name="Putnam N.H."/>
            <person name="Grigoriev I.V."/>
            <person name="Rokhsar D.S."/>
        </authorList>
    </citation>
    <scope>NUCLEOTIDE SEQUENCE</scope>
</reference>
<name>T1EQ97_HELRO</name>
<dbReference type="EMBL" id="AMQM01000598">
    <property type="status" value="NOT_ANNOTATED_CDS"/>
    <property type="molecule type" value="Genomic_DNA"/>
</dbReference>
<dbReference type="AlphaFoldDB" id="T1EQ97"/>
<sequence length="674" mass="76732">MDKSTTLHTVVVVEKYAVQNKEGNVDADDSERLQPAYFISTVVTNIIVITIFTGLHPNNAIFKHFHTIYIPIIASNISNNIIILYLLHFLLKYPTLFRRMLQTHQQQDLPANSHTTYSTSKISAGPDQASNLQPSKLCANDENVYPCSNLKKQYENDLIMNNILGFSKHQKLPQQQQLQQQQSENNDEHCYIKNDYLRAKSLNCCSDEQSCEDVKNYGVDETLYQPTNDIDVCKEKELSMSSALQPDRDQRCGHHSSKCSFLINHNYCKIESSMNELIGSCTTNVNNNEICLMCKRKLEALSKNENSIDNLFLQKRLDDQLLSNLTSRTSYLLQKCDSPVDDYLCLSAYQMTYFSSSGSKNNLGSLNKNDNIRNPASPRMPSSHNNFKTSSLKETNKTISSLLNFGTGGLKKKLLKDQQRRASSRISSSGKIRYRTVNMEEADNKVNSDSELSGIEVIIDKEDSNRNISSCNRLCNIDATNYTTTQQQQQRLQNDIITSSLDHVHSNDILSNHSKFGSQSKDFDMLHKPFNEKRFESSEKAKIFKEDFNFLNMSPSMKSQCEPKAGPNSPLKHPNSNFLREHLVSFFQPSDNNKLAMKLFGNQNALNREKLRQKAAGSLVIHPCSNFSTPTHNSRLNWCRGTEEHINMNMNTCLLFLRGVHEQEHISTMFTRSA</sequence>
<keyword evidence="2" id="KW-0472">Membrane</keyword>
<evidence type="ECO:0000256" key="1">
    <source>
        <dbReference type="SAM" id="MobiDB-lite"/>
    </source>
</evidence>
<reference evidence="5" key="3">
    <citation type="submission" date="2015-06" db="UniProtKB">
        <authorList>
            <consortium name="EnsemblMetazoa"/>
        </authorList>
    </citation>
    <scope>IDENTIFICATION</scope>
</reference>
<feature type="region of interest" description="Disordered" evidence="1">
    <location>
        <begin position="108"/>
        <end position="129"/>
    </location>
</feature>
<feature type="transmembrane region" description="Helical" evidence="2">
    <location>
        <begin position="36"/>
        <end position="56"/>
    </location>
</feature>
<dbReference type="Proteomes" id="UP000015101">
    <property type="component" value="Unassembled WGS sequence"/>
</dbReference>
<evidence type="ECO:0000313" key="6">
    <source>
        <dbReference type="Proteomes" id="UP000015101"/>
    </source>
</evidence>
<dbReference type="InterPro" id="IPR013621">
    <property type="entry name" value="Ion_trans_N"/>
</dbReference>
<accession>T1EQ97</accession>
<dbReference type="Pfam" id="PF08412">
    <property type="entry name" value="Ion_trans_N"/>
    <property type="match status" value="1"/>
</dbReference>
<feature type="domain" description="Ion transport N-terminal" evidence="3">
    <location>
        <begin position="583"/>
        <end position="627"/>
    </location>
</feature>
<keyword evidence="2" id="KW-1133">Transmembrane helix</keyword>
<evidence type="ECO:0000313" key="4">
    <source>
        <dbReference type="EMBL" id="ESO06293.1"/>
    </source>
</evidence>
<evidence type="ECO:0000256" key="2">
    <source>
        <dbReference type="SAM" id="Phobius"/>
    </source>
</evidence>